<dbReference type="SUPFAM" id="SSF47823">
    <property type="entry name" value="lambda integrase-like, N-terminal domain"/>
    <property type="match status" value="1"/>
</dbReference>
<dbReference type="Proteomes" id="UP000694700">
    <property type="component" value="Unplaced"/>
</dbReference>
<dbReference type="PANTHER" id="PTHR33050:SF7">
    <property type="entry name" value="RIBONUCLEASE H"/>
    <property type="match status" value="1"/>
</dbReference>
<dbReference type="InterPro" id="IPR043502">
    <property type="entry name" value="DNA/RNA_pol_sf"/>
</dbReference>
<evidence type="ECO:0000256" key="4">
    <source>
        <dbReference type="SAM" id="MobiDB-lite"/>
    </source>
</evidence>
<evidence type="ECO:0000259" key="5">
    <source>
        <dbReference type="PROSITE" id="PS50878"/>
    </source>
</evidence>
<evidence type="ECO:0000313" key="6">
    <source>
        <dbReference type="Ensembl" id="ENSCCRP00015085426.1"/>
    </source>
</evidence>
<dbReference type="GO" id="GO:0004523">
    <property type="term" value="F:RNA-DNA hybrid ribonuclease activity"/>
    <property type="evidence" value="ECO:0007669"/>
    <property type="project" value="UniProtKB-EC"/>
</dbReference>
<dbReference type="InterPro" id="IPR010998">
    <property type="entry name" value="Integrase_recombinase_N"/>
</dbReference>
<dbReference type="CDD" id="cd03714">
    <property type="entry name" value="RT_DIRS1"/>
    <property type="match status" value="1"/>
</dbReference>
<dbReference type="EC" id="3.1.26.4" evidence="2"/>
<feature type="domain" description="Reverse transcriptase" evidence="5">
    <location>
        <begin position="15"/>
        <end position="197"/>
    </location>
</feature>
<feature type="region of interest" description="Disordered" evidence="4">
    <location>
        <begin position="287"/>
        <end position="314"/>
    </location>
</feature>
<sequence>MLLSCVQTLLAKGAIEPVPPVDMKSGFYSPYFIVPKKTGGLRPILDLRALNRALHRLPFKMLTPKRIFECIRPLDWFAAIDLKDAYFHVSLLPRHRPFLRFAFEGQAYQYKVLPFGLALSPRVFTKVAEGALAPLREQGVHILNYLDDWLILAHSRARLCEHRDLVLRHLAHLGLRVNWEKSKLSPVQRISYLGMEIDSVAMFAQLTSERAQSLLNCLSQFEGKRAVPLKLFQRLLGHMASAAAVIPLGLLHMRPLQHWLHNRVPRWAWQQGAVLAWPDLVPRTCTPRDSPSLENSSEERPPFSETGHPLAPTSRSLEPTCVGFGWVTEGLGTLPPQVVATITSARALSTRHAYALKWNLFVTWCFSRREDPWRCPIGSVLSFLQEGLEQRLSPSTLKVYVAAISAHHDPVEGKSLGKHDLILRGARRLNPPNPHQVPCWDLAVVLSALQRAPFEPLLSVELKFLSLKTVLLTALASVKRVGDLQAFFQLTKRAWNSGWPTLTLS</sequence>
<evidence type="ECO:0000256" key="1">
    <source>
        <dbReference type="ARBA" id="ARBA00010879"/>
    </source>
</evidence>
<dbReference type="InterPro" id="IPR052055">
    <property type="entry name" value="Hepadnavirus_pol/RT"/>
</dbReference>
<organism evidence="6 7">
    <name type="scientific">Cyprinus carpio</name>
    <name type="common">Common carp</name>
    <dbReference type="NCBI Taxonomy" id="7962"/>
    <lineage>
        <taxon>Eukaryota</taxon>
        <taxon>Metazoa</taxon>
        <taxon>Chordata</taxon>
        <taxon>Craniata</taxon>
        <taxon>Vertebrata</taxon>
        <taxon>Euteleostomi</taxon>
        <taxon>Actinopterygii</taxon>
        <taxon>Neopterygii</taxon>
        <taxon>Teleostei</taxon>
        <taxon>Ostariophysi</taxon>
        <taxon>Cypriniformes</taxon>
        <taxon>Cyprinidae</taxon>
        <taxon>Cyprininae</taxon>
        <taxon>Cyprinus</taxon>
    </lineage>
</organism>
<name>A0A8C1XTW6_CYPCA</name>
<accession>A0A8C1XTW6</accession>
<dbReference type="GO" id="GO:0003677">
    <property type="term" value="F:DNA binding"/>
    <property type="evidence" value="ECO:0007669"/>
    <property type="project" value="UniProtKB-KW"/>
</dbReference>
<dbReference type="PROSITE" id="PS50878">
    <property type="entry name" value="RT_POL"/>
    <property type="match status" value="1"/>
</dbReference>
<dbReference type="Gene3D" id="1.10.150.130">
    <property type="match status" value="1"/>
</dbReference>
<proteinExistence type="inferred from homology"/>
<dbReference type="PANTHER" id="PTHR33050">
    <property type="entry name" value="REVERSE TRANSCRIPTASE DOMAIN-CONTAINING PROTEIN"/>
    <property type="match status" value="1"/>
</dbReference>
<dbReference type="Gene3D" id="3.10.10.10">
    <property type="entry name" value="HIV Type 1 Reverse Transcriptase, subunit A, domain 1"/>
    <property type="match status" value="1"/>
</dbReference>
<comment type="similarity">
    <text evidence="1">Belongs to the beta type-B retroviral polymerase family. HERV class-II K(HML-2) pol subfamily.</text>
</comment>
<protein>
    <recommendedName>
        <fullName evidence="2">ribonuclease H</fullName>
        <ecNumber evidence="2">3.1.26.4</ecNumber>
    </recommendedName>
</protein>
<evidence type="ECO:0000256" key="3">
    <source>
        <dbReference type="ARBA" id="ARBA00023125"/>
    </source>
</evidence>
<reference evidence="6" key="1">
    <citation type="submission" date="2025-08" db="UniProtKB">
        <authorList>
            <consortium name="Ensembl"/>
        </authorList>
    </citation>
    <scope>IDENTIFICATION</scope>
</reference>
<dbReference type="InterPro" id="IPR000477">
    <property type="entry name" value="RT_dom"/>
</dbReference>
<evidence type="ECO:0000313" key="7">
    <source>
        <dbReference type="Proteomes" id="UP000694700"/>
    </source>
</evidence>
<keyword evidence="3" id="KW-0238">DNA-binding</keyword>
<dbReference type="AlphaFoldDB" id="A0A8C1XTW6"/>
<dbReference type="Gene3D" id="3.30.70.270">
    <property type="match status" value="1"/>
</dbReference>
<dbReference type="SUPFAM" id="SSF56672">
    <property type="entry name" value="DNA/RNA polymerases"/>
    <property type="match status" value="1"/>
</dbReference>
<dbReference type="Ensembl" id="ENSCCRT00015088200.1">
    <property type="protein sequence ID" value="ENSCCRP00015085426.1"/>
    <property type="gene ID" value="ENSCCRG00015034462.1"/>
</dbReference>
<dbReference type="InterPro" id="IPR043128">
    <property type="entry name" value="Rev_trsase/Diguanyl_cyclase"/>
</dbReference>
<evidence type="ECO:0000256" key="2">
    <source>
        <dbReference type="ARBA" id="ARBA00012180"/>
    </source>
</evidence>
<dbReference type="Pfam" id="PF00078">
    <property type="entry name" value="RVT_1"/>
    <property type="match status" value="1"/>
</dbReference>